<dbReference type="GO" id="GO:0016020">
    <property type="term" value="C:membrane"/>
    <property type="evidence" value="ECO:0007669"/>
    <property type="project" value="TreeGrafter"/>
</dbReference>
<evidence type="ECO:0000256" key="2">
    <source>
        <dbReference type="ARBA" id="ARBA00022723"/>
    </source>
</evidence>
<dbReference type="PANTHER" id="PTHR22726">
    <property type="entry name" value="METALLOENDOPEPTIDASE OMA1"/>
    <property type="match status" value="1"/>
</dbReference>
<dbReference type="GO" id="GO:0046872">
    <property type="term" value="F:metal ion binding"/>
    <property type="evidence" value="ECO:0007669"/>
    <property type="project" value="UniProtKB-KW"/>
</dbReference>
<dbReference type="Proteomes" id="UP000626220">
    <property type="component" value="Unassembled WGS sequence"/>
</dbReference>
<evidence type="ECO:0000256" key="3">
    <source>
        <dbReference type="ARBA" id="ARBA00022801"/>
    </source>
</evidence>
<comment type="cofactor">
    <cofactor evidence="6">
        <name>Zn(2+)</name>
        <dbReference type="ChEBI" id="CHEBI:29105"/>
    </cofactor>
    <text evidence="6">Binds 1 zinc ion per subunit.</text>
</comment>
<keyword evidence="2" id="KW-0479">Metal-binding</keyword>
<keyword evidence="3 6" id="KW-0378">Hydrolase</keyword>
<evidence type="ECO:0000256" key="4">
    <source>
        <dbReference type="ARBA" id="ARBA00022833"/>
    </source>
</evidence>
<dbReference type="Pfam" id="PF01435">
    <property type="entry name" value="Peptidase_M48"/>
    <property type="match status" value="1"/>
</dbReference>
<dbReference type="EMBL" id="BNCJ01000004">
    <property type="protein sequence ID" value="GHF48572.1"/>
    <property type="molecule type" value="Genomic_DNA"/>
</dbReference>
<gene>
    <name evidence="8" type="ORF">GCM10017056_20150</name>
</gene>
<accession>A0A8J3M6N5</accession>
<comment type="caution">
    <text evidence="8">The sequence shown here is derived from an EMBL/GenBank/DDBJ whole genome shotgun (WGS) entry which is preliminary data.</text>
</comment>
<reference evidence="8" key="1">
    <citation type="journal article" date="2014" name="Int. J. Syst. Evol. Microbiol.">
        <title>Complete genome sequence of Corynebacterium casei LMG S-19264T (=DSM 44701T), isolated from a smear-ripened cheese.</title>
        <authorList>
            <consortium name="US DOE Joint Genome Institute (JGI-PGF)"/>
            <person name="Walter F."/>
            <person name="Albersmeier A."/>
            <person name="Kalinowski J."/>
            <person name="Ruckert C."/>
        </authorList>
    </citation>
    <scope>NUCLEOTIDE SEQUENCE</scope>
    <source>
        <strain evidence="8">KCTC 42650</strain>
    </source>
</reference>
<feature type="domain" description="Peptidase M48" evidence="7">
    <location>
        <begin position="101"/>
        <end position="256"/>
    </location>
</feature>
<dbReference type="GO" id="GO:0004222">
    <property type="term" value="F:metalloendopeptidase activity"/>
    <property type="evidence" value="ECO:0007669"/>
    <property type="project" value="InterPro"/>
</dbReference>
<dbReference type="GO" id="GO:0051603">
    <property type="term" value="P:proteolysis involved in protein catabolic process"/>
    <property type="evidence" value="ECO:0007669"/>
    <property type="project" value="TreeGrafter"/>
</dbReference>
<protein>
    <submittedName>
        <fullName evidence="8">Peptidase M48</fullName>
    </submittedName>
</protein>
<dbReference type="AlphaFoldDB" id="A0A8J3M6N5"/>
<evidence type="ECO:0000313" key="9">
    <source>
        <dbReference type="Proteomes" id="UP000626220"/>
    </source>
</evidence>
<keyword evidence="4 6" id="KW-0862">Zinc</keyword>
<dbReference type="PANTHER" id="PTHR22726:SF1">
    <property type="entry name" value="METALLOENDOPEPTIDASE OMA1, MITOCHONDRIAL"/>
    <property type="match status" value="1"/>
</dbReference>
<comment type="similarity">
    <text evidence="6">Belongs to the peptidase M48 family.</text>
</comment>
<evidence type="ECO:0000313" key="8">
    <source>
        <dbReference type="EMBL" id="GHF48572.1"/>
    </source>
</evidence>
<dbReference type="InterPro" id="IPR051156">
    <property type="entry name" value="Mito/Outer_Membr_Metalloprot"/>
</dbReference>
<reference evidence="8" key="2">
    <citation type="submission" date="2020-09" db="EMBL/GenBank/DDBJ databases">
        <authorList>
            <person name="Sun Q."/>
            <person name="Kim S."/>
        </authorList>
    </citation>
    <scope>NUCLEOTIDE SEQUENCE</scope>
    <source>
        <strain evidence="8">KCTC 42650</strain>
    </source>
</reference>
<keyword evidence="9" id="KW-1185">Reference proteome</keyword>
<proteinExistence type="inferred from homology"/>
<dbReference type="Gene3D" id="3.30.2010.10">
    <property type="entry name" value="Metalloproteases ('zincins'), catalytic domain"/>
    <property type="match status" value="1"/>
</dbReference>
<keyword evidence="1 6" id="KW-0645">Protease</keyword>
<organism evidence="8 9">
    <name type="scientific">Seohaeicola zhoushanensis</name>
    <dbReference type="NCBI Taxonomy" id="1569283"/>
    <lineage>
        <taxon>Bacteria</taxon>
        <taxon>Pseudomonadati</taxon>
        <taxon>Pseudomonadota</taxon>
        <taxon>Alphaproteobacteria</taxon>
        <taxon>Rhodobacterales</taxon>
        <taxon>Roseobacteraceae</taxon>
        <taxon>Seohaeicola</taxon>
    </lineage>
</organism>
<evidence type="ECO:0000256" key="6">
    <source>
        <dbReference type="RuleBase" id="RU003983"/>
    </source>
</evidence>
<evidence type="ECO:0000256" key="1">
    <source>
        <dbReference type="ARBA" id="ARBA00022670"/>
    </source>
</evidence>
<keyword evidence="5 6" id="KW-0482">Metalloprotease</keyword>
<dbReference type="InterPro" id="IPR001915">
    <property type="entry name" value="Peptidase_M48"/>
</dbReference>
<name>A0A8J3M6N5_9RHOB</name>
<evidence type="ECO:0000256" key="5">
    <source>
        <dbReference type="ARBA" id="ARBA00023049"/>
    </source>
</evidence>
<sequence length="264" mass="27929">MCAHKPLGKWQATLAVMESCARQSVMTPIRRPFALLALCAALFTSACSDVVTVGPMPVSLSGGMPPQTAAAAFSQVVASVEPVAEAECQRRQFGRSCDFRIVVDGDPTAPANAFQSVDERGRPVITFTLALIAQAENADELAFVMGHEAAHHILDHLRRQSRSATAAAVVLGGLATLTGGSATDVETAQRLGAAVGARQYSKEYELEADELGTLIAYRAGFDPRIGVQFFARIPDPGDRFLGTHPPNAARVQTVQRTIAALGLS</sequence>
<evidence type="ECO:0000259" key="7">
    <source>
        <dbReference type="Pfam" id="PF01435"/>
    </source>
</evidence>